<dbReference type="Proteomes" id="UP000318567">
    <property type="component" value="Unassembled WGS sequence"/>
</dbReference>
<gene>
    <name evidence="3" type="primary">fabG_5</name>
    <name evidence="3" type="ORF">SB6410_00932</name>
</gene>
<dbReference type="CDD" id="cd05344">
    <property type="entry name" value="BKR_like_SDR_like"/>
    <property type="match status" value="1"/>
</dbReference>
<dbReference type="GeneID" id="77224523"/>
<dbReference type="PANTHER" id="PTHR42879:SF6">
    <property type="entry name" value="NADPH-DEPENDENT REDUCTASE BACG"/>
    <property type="match status" value="1"/>
</dbReference>
<protein>
    <submittedName>
        <fullName evidence="3">3-oxoacyl-[acyl-carrier-protein] reductase FabG</fullName>
    </submittedName>
</protein>
<dbReference type="AlphaFoldDB" id="A0A9Q9UID8"/>
<evidence type="ECO:0000313" key="3">
    <source>
        <dbReference type="EMBL" id="VUS24592.1"/>
    </source>
</evidence>
<evidence type="ECO:0000256" key="2">
    <source>
        <dbReference type="ARBA" id="ARBA00011881"/>
    </source>
</evidence>
<name>A0A9Q9UID8_9ENTR</name>
<comment type="caution">
    <text evidence="3">The sequence shown here is derived from an EMBL/GenBank/DDBJ whole genome shotgun (WGS) entry which is preliminary data.</text>
</comment>
<organism evidence="3 4">
    <name type="scientific">Klebsiella pasteurii</name>
    <dbReference type="NCBI Taxonomy" id="2587529"/>
    <lineage>
        <taxon>Bacteria</taxon>
        <taxon>Pseudomonadati</taxon>
        <taxon>Pseudomonadota</taxon>
        <taxon>Gammaproteobacteria</taxon>
        <taxon>Enterobacterales</taxon>
        <taxon>Enterobacteriaceae</taxon>
        <taxon>Klebsiella/Raoultella group</taxon>
        <taxon>Klebsiella</taxon>
    </lineage>
</organism>
<comment type="similarity">
    <text evidence="1">Belongs to the short-chain dehydrogenases/reductases (SDR) family.</text>
</comment>
<dbReference type="RefSeq" id="WP_004131095.1">
    <property type="nucleotide sequence ID" value="NZ_CABGGO010000001.1"/>
</dbReference>
<dbReference type="Pfam" id="PF13561">
    <property type="entry name" value="adh_short_C2"/>
    <property type="match status" value="1"/>
</dbReference>
<evidence type="ECO:0000256" key="1">
    <source>
        <dbReference type="ARBA" id="ARBA00006484"/>
    </source>
</evidence>
<sequence length="261" mass="27129">MDLQIQQRVALVCGAGSGLGQAIALSLAQEGVRVAVTGRNADKLAQTVERITQTGGTARAWPLDLAAPERFDTVIADIRQQWGDIDILVNNSGGPPPASAQGTGGAVWQQQFSVMVASLIQLTDKLLPAMRSRGWGRIITTTSSGVITPIPGLALSNALRMSLLGWSKTLASEVAGDGVTVNVMVPGRIATDRVGQLDALRAQRENSSAEAVAEKSRMSIPAGRYGEPQEYGAAAAFLASQPASYITGAVIRVDGGLIGAI</sequence>
<dbReference type="PRINTS" id="PR00081">
    <property type="entry name" value="GDHRDH"/>
</dbReference>
<evidence type="ECO:0000313" key="4">
    <source>
        <dbReference type="Proteomes" id="UP000318567"/>
    </source>
</evidence>
<dbReference type="SUPFAM" id="SSF51735">
    <property type="entry name" value="NAD(P)-binding Rossmann-fold domains"/>
    <property type="match status" value="1"/>
</dbReference>
<proteinExistence type="inferred from homology"/>
<accession>A0A9Q9UID8</accession>
<dbReference type="InterPro" id="IPR050259">
    <property type="entry name" value="SDR"/>
</dbReference>
<dbReference type="InterPro" id="IPR002347">
    <property type="entry name" value="SDR_fam"/>
</dbReference>
<comment type="subunit">
    <text evidence="2">Homotetramer.</text>
</comment>
<dbReference type="EMBL" id="CABGGO010000001">
    <property type="protein sequence ID" value="VUS24592.1"/>
    <property type="molecule type" value="Genomic_DNA"/>
</dbReference>
<dbReference type="Gene3D" id="3.40.50.720">
    <property type="entry name" value="NAD(P)-binding Rossmann-like Domain"/>
    <property type="match status" value="1"/>
</dbReference>
<dbReference type="InterPro" id="IPR036291">
    <property type="entry name" value="NAD(P)-bd_dom_sf"/>
</dbReference>
<reference evidence="3 4" key="1">
    <citation type="submission" date="2019-07" db="EMBL/GenBank/DDBJ databases">
        <authorList>
            <person name="Brisse S."/>
            <person name="Rodrigues C."/>
            <person name="Thorpe H."/>
        </authorList>
    </citation>
    <scope>NUCLEOTIDE SEQUENCE [LARGE SCALE GENOMIC DNA]</scope>
    <source>
        <strain evidence="3">SB6410</strain>
    </source>
</reference>
<dbReference type="PANTHER" id="PTHR42879">
    <property type="entry name" value="3-OXOACYL-(ACYL-CARRIER-PROTEIN) REDUCTASE"/>
    <property type="match status" value="1"/>
</dbReference>
<dbReference type="FunFam" id="3.40.50.720:FF:000084">
    <property type="entry name" value="Short-chain dehydrogenase reductase"/>
    <property type="match status" value="1"/>
</dbReference>